<proteinExistence type="predicted"/>
<protein>
    <submittedName>
        <fullName evidence="1">Uncharacterized protein</fullName>
    </submittedName>
</protein>
<organism evidence="1 2">
    <name type="scientific">Porites lobata</name>
    <dbReference type="NCBI Taxonomy" id="104759"/>
    <lineage>
        <taxon>Eukaryota</taxon>
        <taxon>Metazoa</taxon>
        <taxon>Cnidaria</taxon>
        <taxon>Anthozoa</taxon>
        <taxon>Hexacorallia</taxon>
        <taxon>Scleractinia</taxon>
        <taxon>Fungiina</taxon>
        <taxon>Poritidae</taxon>
        <taxon>Porites</taxon>
    </lineage>
</organism>
<accession>A0ABN8PQ27</accession>
<sequence length="112" mass="12443">MENSGPLSDPEKIAEYLNIHFTNVGPKRASEILTVDCDVNPADSQQRVNSSFELKEVTISDVFKKLQEVNVAKATGSKVQSVLVSLSTNFLLGEIIYKVSDKRWGVALEFLR</sequence>
<keyword evidence="2" id="KW-1185">Reference proteome</keyword>
<dbReference type="Proteomes" id="UP001159405">
    <property type="component" value="Unassembled WGS sequence"/>
</dbReference>
<evidence type="ECO:0000313" key="1">
    <source>
        <dbReference type="EMBL" id="CAH3148160.1"/>
    </source>
</evidence>
<evidence type="ECO:0000313" key="2">
    <source>
        <dbReference type="Proteomes" id="UP001159405"/>
    </source>
</evidence>
<reference evidence="1 2" key="1">
    <citation type="submission" date="2022-05" db="EMBL/GenBank/DDBJ databases">
        <authorList>
            <consortium name="Genoscope - CEA"/>
            <person name="William W."/>
        </authorList>
    </citation>
    <scope>NUCLEOTIDE SEQUENCE [LARGE SCALE GENOMIC DNA]</scope>
</reference>
<name>A0ABN8PQ27_9CNID</name>
<gene>
    <name evidence="1" type="ORF">PLOB_00046561</name>
</gene>
<dbReference type="EMBL" id="CALNXK010000083">
    <property type="protein sequence ID" value="CAH3148160.1"/>
    <property type="molecule type" value="Genomic_DNA"/>
</dbReference>
<comment type="caution">
    <text evidence="1">The sequence shown here is derived from an EMBL/GenBank/DDBJ whole genome shotgun (WGS) entry which is preliminary data.</text>
</comment>